<evidence type="ECO:0000313" key="14">
    <source>
        <dbReference type="EMBL" id="SDJ98501.1"/>
    </source>
</evidence>
<sequence length="249" mass="25844">MSTQLTVLKLGGSVITHKDQREAVDDDSLARACDAVEAVRSADSRLVIVHGGGSFGHHHAAEHGVSSTDGTTDARGLTAIHRAMGELNETVVDALQDRGVDALPVRPLSVAHRNREHLDFPAGSVAAMLDEGFTPVAHGDVVVDSGRGGTILSGDDIVVSLARSLSADHVGLCSTVPGVLDTAGEVIDRIEAYEDVAPALGGSEATDVTGGMAHKVRQLLDLDVPASIFELDDIETFFERGAAGTVIDG</sequence>
<evidence type="ECO:0000256" key="8">
    <source>
        <dbReference type="ARBA" id="ARBA00023229"/>
    </source>
</evidence>
<dbReference type="PIRSF" id="PIRSF016496">
    <property type="entry name" value="Kin_FomA"/>
    <property type="match status" value="1"/>
</dbReference>
<organism evidence="14 15">
    <name type="scientific">Halovenus aranensis</name>
    <dbReference type="NCBI Taxonomy" id="890420"/>
    <lineage>
        <taxon>Archaea</taxon>
        <taxon>Methanobacteriati</taxon>
        <taxon>Methanobacteriota</taxon>
        <taxon>Stenosarchaea group</taxon>
        <taxon>Halobacteria</taxon>
        <taxon>Halobacteriales</taxon>
        <taxon>Haloarculaceae</taxon>
        <taxon>Halovenus</taxon>
    </lineage>
</organism>
<dbReference type="OrthoDB" id="15328at2157"/>
<dbReference type="GO" id="GO:0016114">
    <property type="term" value="P:terpenoid biosynthetic process"/>
    <property type="evidence" value="ECO:0007669"/>
    <property type="project" value="TreeGrafter"/>
</dbReference>
<keyword evidence="6 10" id="KW-0418">Kinase</keyword>
<reference evidence="14 15" key="1">
    <citation type="submission" date="2016-10" db="EMBL/GenBank/DDBJ databases">
        <authorList>
            <person name="de Groot N.N."/>
        </authorList>
    </citation>
    <scope>NUCLEOTIDE SEQUENCE [LARGE SCALE GENOMIC DNA]</scope>
    <source>
        <strain evidence="14 15">IBRC-M10015</strain>
    </source>
</reference>
<comment type="similarity">
    <text evidence="1 10">Belongs to the isopentenyl phosphate kinase family.</text>
</comment>
<evidence type="ECO:0000256" key="10">
    <source>
        <dbReference type="PIRNR" id="PIRNR016496"/>
    </source>
</evidence>
<dbReference type="GO" id="GO:0005829">
    <property type="term" value="C:cytosol"/>
    <property type="evidence" value="ECO:0007669"/>
    <property type="project" value="TreeGrafter"/>
</dbReference>
<evidence type="ECO:0000256" key="12">
    <source>
        <dbReference type="PIRSR" id="PIRSR016496-2"/>
    </source>
</evidence>
<evidence type="ECO:0000313" key="15">
    <source>
        <dbReference type="Proteomes" id="UP000198856"/>
    </source>
</evidence>
<dbReference type="STRING" id="890420.SAMN05216226_113108"/>
<dbReference type="PANTHER" id="PTHR43654:SF1">
    <property type="entry name" value="ISOPENTENYL PHOSPHATE KINASE"/>
    <property type="match status" value="1"/>
</dbReference>
<protein>
    <recommendedName>
        <fullName evidence="3 10">Isopentenyl phosphate kinase</fullName>
        <shortName evidence="10">IPK</shortName>
        <ecNumber evidence="2 10">2.7.4.26</ecNumber>
    </recommendedName>
</protein>
<evidence type="ECO:0000256" key="3">
    <source>
        <dbReference type="ARBA" id="ARBA00017267"/>
    </source>
</evidence>
<evidence type="ECO:0000256" key="9">
    <source>
        <dbReference type="ARBA" id="ARBA00049063"/>
    </source>
</evidence>
<keyword evidence="15" id="KW-1185">Reference proteome</keyword>
<dbReference type="RefSeq" id="WP_218120891.1">
    <property type="nucleotide sequence ID" value="NZ_FNFC01000013.1"/>
</dbReference>
<comment type="catalytic activity">
    <reaction evidence="9 10">
        <text>isopentenyl phosphate + ATP = isopentenyl diphosphate + ADP</text>
        <dbReference type="Rhea" id="RHEA:33963"/>
        <dbReference type="ChEBI" id="CHEBI:30616"/>
        <dbReference type="ChEBI" id="CHEBI:65078"/>
        <dbReference type="ChEBI" id="CHEBI:128769"/>
        <dbReference type="ChEBI" id="CHEBI:456216"/>
        <dbReference type="EC" id="2.7.4.26"/>
    </reaction>
</comment>
<feature type="binding site" evidence="11">
    <location>
        <position position="215"/>
    </location>
    <ligand>
        <name>ATP</name>
        <dbReference type="ChEBI" id="CHEBI:30616"/>
    </ligand>
</feature>
<name>A0A1G8Y6X5_9EURY</name>
<evidence type="ECO:0000256" key="11">
    <source>
        <dbReference type="PIRSR" id="PIRSR016496-1"/>
    </source>
</evidence>
<dbReference type="PANTHER" id="PTHR43654">
    <property type="entry name" value="GLUTAMATE 5-KINASE"/>
    <property type="match status" value="1"/>
</dbReference>
<keyword evidence="5 10" id="KW-0547">Nucleotide-binding</keyword>
<dbReference type="Proteomes" id="UP000198856">
    <property type="component" value="Unassembled WGS sequence"/>
</dbReference>
<evidence type="ECO:0000256" key="4">
    <source>
        <dbReference type="ARBA" id="ARBA00022679"/>
    </source>
</evidence>
<feature type="binding site" evidence="11">
    <location>
        <position position="154"/>
    </location>
    <ligand>
        <name>substrate</name>
    </ligand>
</feature>
<dbReference type="EC" id="2.7.4.26" evidence="2 10"/>
<dbReference type="GO" id="GO:0005524">
    <property type="term" value="F:ATP binding"/>
    <property type="evidence" value="ECO:0007669"/>
    <property type="project" value="UniProtKB-KW"/>
</dbReference>
<keyword evidence="4 10" id="KW-0808">Transferase</keyword>
<dbReference type="GO" id="GO:0016301">
    <property type="term" value="F:kinase activity"/>
    <property type="evidence" value="ECO:0007669"/>
    <property type="project" value="UniProtKB-KW"/>
</dbReference>
<accession>A0A1G8Y6X5</accession>
<dbReference type="NCBIfam" id="NF040647">
    <property type="entry name" value="IPPK_Arch"/>
    <property type="match status" value="1"/>
</dbReference>
<feature type="binding site" evidence="11">
    <location>
        <position position="53"/>
    </location>
    <ligand>
        <name>ATP</name>
        <dbReference type="ChEBI" id="CHEBI:30616"/>
    </ligand>
</feature>
<feature type="binding site" evidence="11">
    <location>
        <position position="57"/>
    </location>
    <ligand>
        <name>substrate</name>
    </ligand>
</feature>
<dbReference type="InterPro" id="IPR001048">
    <property type="entry name" value="Asp/Glu/Uridylate_kinase"/>
</dbReference>
<evidence type="ECO:0000259" key="13">
    <source>
        <dbReference type="Pfam" id="PF00696"/>
    </source>
</evidence>
<feature type="binding site" evidence="11">
    <location>
        <position position="52"/>
    </location>
    <ligand>
        <name>substrate</name>
    </ligand>
</feature>
<dbReference type="InterPro" id="IPR024192">
    <property type="entry name" value="Fosfomycin_R_FomA-type"/>
</dbReference>
<dbReference type="SUPFAM" id="SSF53633">
    <property type="entry name" value="Carbamate kinase-like"/>
    <property type="match status" value="1"/>
</dbReference>
<evidence type="ECO:0000256" key="7">
    <source>
        <dbReference type="ARBA" id="ARBA00022840"/>
    </source>
</evidence>
<evidence type="ECO:0000256" key="6">
    <source>
        <dbReference type="ARBA" id="ARBA00022777"/>
    </source>
</evidence>
<dbReference type="EMBL" id="FNFC01000013">
    <property type="protein sequence ID" value="SDJ98501.1"/>
    <property type="molecule type" value="Genomic_DNA"/>
</dbReference>
<proteinExistence type="inferred from homology"/>
<feature type="domain" description="Aspartate/glutamate/uridylate kinase" evidence="13">
    <location>
        <begin position="5"/>
        <end position="221"/>
    </location>
</feature>
<feature type="site" description="Transition state stabilizer" evidence="12">
    <location>
        <position position="18"/>
    </location>
</feature>
<gene>
    <name evidence="14" type="ORF">SAMN05216226_113108</name>
</gene>
<comment type="function">
    <text evidence="10">Catalyzes the phosphorylation of isopentenyl phosphate (IP) to isopentenyl diphosphate (IPP). Functions in an alternate mevalonate (MVA) pathway leading to IPP, a key precursor for the biosynthesis of isoprenoid compounds such as archaeal membrane lipids.</text>
</comment>
<comment type="subunit">
    <text evidence="10">Homodimer.</text>
</comment>
<evidence type="ECO:0000256" key="1">
    <source>
        <dbReference type="ARBA" id="ARBA00010540"/>
    </source>
</evidence>
<keyword evidence="8" id="KW-0414">Isoprene biosynthesis</keyword>
<evidence type="ECO:0000256" key="5">
    <source>
        <dbReference type="ARBA" id="ARBA00022741"/>
    </source>
</evidence>
<feature type="binding site" evidence="11">
    <location>
        <begin position="9"/>
        <end position="13"/>
    </location>
    <ligand>
        <name>ATP</name>
        <dbReference type="ChEBI" id="CHEBI:30616"/>
    </ligand>
</feature>
<feature type="binding site" evidence="11">
    <location>
        <position position="211"/>
    </location>
    <ligand>
        <name>ATP</name>
        <dbReference type="ChEBI" id="CHEBI:30616"/>
    </ligand>
</feature>
<dbReference type="InterPro" id="IPR036393">
    <property type="entry name" value="AceGlu_kinase-like_sf"/>
</dbReference>
<dbReference type="Pfam" id="PF00696">
    <property type="entry name" value="AA_kinase"/>
    <property type="match status" value="1"/>
</dbReference>
<evidence type="ECO:0000256" key="2">
    <source>
        <dbReference type="ARBA" id="ARBA00012908"/>
    </source>
</evidence>
<keyword evidence="7 10" id="KW-0067">ATP-binding</keyword>
<dbReference type="Gene3D" id="3.40.1160.10">
    <property type="entry name" value="Acetylglutamate kinase-like"/>
    <property type="match status" value="1"/>
</dbReference>
<dbReference type="AlphaFoldDB" id="A0A1G8Y6X5"/>
<dbReference type="GO" id="GO:0102043">
    <property type="term" value="F:isopentenyl phosphate kinase activity"/>
    <property type="evidence" value="ECO:0007669"/>
    <property type="project" value="UniProtKB-EC"/>
</dbReference>